<comment type="caution">
    <text evidence="2">The sequence shown here is derived from an EMBL/GenBank/DDBJ whole genome shotgun (WGS) entry which is preliminary data.</text>
</comment>
<protein>
    <submittedName>
        <fullName evidence="2">Phage holin family protein</fullName>
    </submittedName>
</protein>
<keyword evidence="3" id="KW-1185">Reference proteome</keyword>
<dbReference type="PANTHER" id="PTHR37309:SF1">
    <property type="entry name" value="SLR0284 PROTEIN"/>
    <property type="match status" value="1"/>
</dbReference>
<dbReference type="RefSeq" id="WP_243358983.1">
    <property type="nucleotide sequence ID" value="NZ_JALGBH010000001.1"/>
</dbReference>
<organism evidence="2 3">
    <name type="scientific">Pedobacter montanisoli</name>
    <dbReference type="NCBI Taxonomy" id="2923277"/>
    <lineage>
        <taxon>Bacteria</taxon>
        <taxon>Pseudomonadati</taxon>
        <taxon>Bacteroidota</taxon>
        <taxon>Sphingobacteriia</taxon>
        <taxon>Sphingobacteriales</taxon>
        <taxon>Sphingobacteriaceae</taxon>
        <taxon>Pedobacter</taxon>
    </lineage>
</organism>
<name>A0ABS9ZTI9_9SPHI</name>
<gene>
    <name evidence="2" type="ORF">MMF97_02890</name>
</gene>
<dbReference type="InterPro" id="IPR007165">
    <property type="entry name" value="Phage_holin_4_2"/>
</dbReference>
<accession>A0ABS9ZTI9</accession>
<sequence length="115" mass="12343">MKLIVEVLLMGLALLIGAHLVPGVYIEGYLSAIIASVLIALANATIGLVLRFFTFPLNLLTLGLVSFIISVLMILLVDSMMTSFNTNGFLSATILAIVVTFVKIVLDAIFGMNRD</sequence>
<evidence type="ECO:0000313" key="3">
    <source>
        <dbReference type="Proteomes" id="UP001165460"/>
    </source>
</evidence>
<proteinExistence type="predicted"/>
<feature type="transmembrane region" description="Helical" evidence="1">
    <location>
        <begin position="28"/>
        <end position="50"/>
    </location>
</feature>
<dbReference type="PANTHER" id="PTHR37309">
    <property type="entry name" value="SLR0284 PROTEIN"/>
    <property type="match status" value="1"/>
</dbReference>
<keyword evidence="1" id="KW-0812">Transmembrane</keyword>
<evidence type="ECO:0000313" key="2">
    <source>
        <dbReference type="EMBL" id="MCJ0741643.1"/>
    </source>
</evidence>
<dbReference type="Pfam" id="PF04020">
    <property type="entry name" value="Phage_holin_4_2"/>
    <property type="match status" value="1"/>
</dbReference>
<keyword evidence="1" id="KW-0472">Membrane</keyword>
<feature type="transmembrane region" description="Helical" evidence="1">
    <location>
        <begin position="89"/>
        <end position="110"/>
    </location>
</feature>
<feature type="transmembrane region" description="Helical" evidence="1">
    <location>
        <begin position="57"/>
        <end position="77"/>
    </location>
</feature>
<keyword evidence="1" id="KW-1133">Transmembrane helix</keyword>
<dbReference type="Proteomes" id="UP001165460">
    <property type="component" value="Unassembled WGS sequence"/>
</dbReference>
<reference evidence="2" key="1">
    <citation type="submission" date="2022-03" db="EMBL/GenBank/DDBJ databases">
        <authorList>
            <person name="Woo C.Y."/>
        </authorList>
    </citation>
    <scope>NUCLEOTIDE SEQUENCE</scope>
    <source>
        <strain evidence="2">CYS-01</strain>
    </source>
</reference>
<dbReference type="EMBL" id="JALGBH010000001">
    <property type="protein sequence ID" value="MCJ0741643.1"/>
    <property type="molecule type" value="Genomic_DNA"/>
</dbReference>
<evidence type="ECO:0000256" key="1">
    <source>
        <dbReference type="SAM" id="Phobius"/>
    </source>
</evidence>